<dbReference type="EMBL" id="VIEB01002875">
    <property type="protein sequence ID" value="TQD69662.1"/>
    <property type="molecule type" value="Genomic_DNA"/>
</dbReference>
<feature type="chain" id="PRO_5021830591" description="HVA22-like protein" evidence="2">
    <location>
        <begin position="18"/>
        <end position="167"/>
    </location>
</feature>
<evidence type="ECO:0000313" key="3">
    <source>
        <dbReference type="EMBL" id="TQD69662.1"/>
    </source>
</evidence>
<keyword evidence="4" id="KW-1185">Reference proteome</keyword>
<protein>
    <recommendedName>
        <fullName evidence="1">HVA22-like protein</fullName>
    </recommendedName>
</protein>
<comment type="subcellular location">
    <subcellularLocation>
        <location evidence="1">Membrane</location>
        <topology evidence="1">Multi-pass membrane protein</topology>
    </subcellularLocation>
</comment>
<keyword evidence="2" id="KW-0732">Signal</keyword>
<feature type="signal peptide" evidence="2">
    <location>
        <begin position="1"/>
        <end position="17"/>
    </location>
</feature>
<dbReference type="InterPro" id="IPR004345">
    <property type="entry name" value="TB2_DP1_HVA22"/>
</dbReference>
<evidence type="ECO:0000256" key="1">
    <source>
        <dbReference type="RuleBase" id="RU362006"/>
    </source>
</evidence>
<dbReference type="GO" id="GO:0016020">
    <property type="term" value="C:membrane"/>
    <property type="evidence" value="ECO:0007669"/>
    <property type="project" value="UniProtKB-SubCell"/>
</dbReference>
<comment type="caution">
    <text evidence="3">The sequence shown here is derived from an EMBL/GenBank/DDBJ whole genome shotgun (WGS) entry which is preliminary data.</text>
</comment>
<proteinExistence type="inferred from homology"/>
<dbReference type="AlphaFoldDB" id="A0A540K6Z6"/>
<dbReference type="Proteomes" id="UP000315295">
    <property type="component" value="Unassembled WGS sequence"/>
</dbReference>
<evidence type="ECO:0000256" key="2">
    <source>
        <dbReference type="SAM" id="SignalP"/>
    </source>
</evidence>
<gene>
    <name evidence="3" type="ORF">C1H46_044806</name>
</gene>
<evidence type="ECO:0000313" key="4">
    <source>
        <dbReference type="Proteomes" id="UP000315295"/>
    </source>
</evidence>
<name>A0A540K6Z6_MALBA</name>
<comment type="similarity">
    <text evidence="1">Belongs to the DP1 family.</text>
</comment>
<dbReference type="PANTHER" id="PTHR12300:SF162">
    <property type="entry name" value="HVA22-LIKE PROTEIN J"/>
    <property type="match status" value="1"/>
</dbReference>
<dbReference type="PANTHER" id="PTHR12300">
    <property type="entry name" value="HVA22-LIKE PROTEINS"/>
    <property type="match status" value="1"/>
</dbReference>
<reference evidence="3 4" key="1">
    <citation type="journal article" date="2019" name="G3 (Bethesda)">
        <title>Sequencing of a Wild Apple (Malus baccata) Genome Unravels the Differences Between Cultivated and Wild Apple Species Regarding Disease Resistance and Cold Tolerance.</title>
        <authorList>
            <person name="Chen X."/>
        </authorList>
    </citation>
    <scope>NUCLEOTIDE SEQUENCE [LARGE SCALE GENOMIC DNA]</scope>
    <source>
        <strain evidence="4">cv. Shandingzi</strain>
        <tissue evidence="3">Leaves</tissue>
    </source>
</reference>
<organism evidence="3 4">
    <name type="scientific">Malus baccata</name>
    <name type="common">Siberian crab apple</name>
    <name type="synonym">Pyrus baccata</name>
    <dbReference type="NCBI Taxonomy" id="106549"/>
    <lineage>
        <taxon>Eukaryota</taxon>
        <taxon>Viridiplantae</taxon>
        <taxon>Streptophyta</taxon>
        <taxon>Embryophyta</taxon>
        <taxon>Tracheophyta</taxon>
        <taxon>Spermatophyta</taxon>
        <taxon>Magnoliopsida</taxon>
        <taxon>eudicotyledons</taxon>
        <taxon>Gunneridae</taxon>
        <taxon>Pentapetalae</taxon>
        <taxon>rosids</taxon>
        <taxon>fabids</taxon>
        <taxon>Rosales</taxon>
        <taxon>Rosaceae</taxon>
        <taxon>Amygdaloideae</taxon>
        <taxon>Maleae</taxon>
        <taxon>Malus</taxon>
    </lineage>
</organism>
<sequence length="167" mass="19634">MLGSLLTRILILSLGYAYPAFECYKTVEKNRVEIEELRFWCQYWIIVAMLAVLERVGDVFISWLPMYGEGKVALFIYLWYPKTQGTGFVYKTFLRPYVAKHETDIDRKLLEMRARAWDLTVFYWQNCAQYGHAAFLQALQYLAANSTNFAAKTTTEHRSKYSMHQNP</sequence>
<accession>A0A540K6Z6</accession>
<dbReference type="STRING" id="106549.A0A540K6Z6"/>
<dbReference type="Pfam" id="PF03134">
    <property type="entry name" value="TB2_DP1_HVA22"/>
    <property type="match status" value="1"/>
</dbReference>